<keyword evidence="2" id="KW-1185">Reference proteome</keyword>
<evidence type="ECO:0000313" key="1">
    <source>
        <dbReference type="EMBL" id="MEJ8822783.1"/>
    </source>
</evidence>
<dbReference type="Proteomes" id="UP001363010">
    <property type="component" value="Unassembled WGS sequence"/>
</dbReference>
<name>A0ABU8VZG4_9BURK</name>
<dbReference type="EMBL" id="JBBKZV010000005">
    <property type="protein sequence ID" value="MEJ8822783.1"/>
    <property type="molecule type" value="Genomic_DNA"/>
</dbReference>
<organism evidence="1 2">
    <name type="scientific">Variovorax humicola</name>
    <dbReference type="NCBI Taxonomy" id="1769758"/>
    <lineage>
        <taxon>Bacteria</taxon>
        <taxon>Pseudomonadati</taxon>
        <taxon>Pseudomonadota</taxon>
        <taxon>Betaproteobacteria</taxon>
        <taxon>Burkholderiales</taxon>
        <taxon>Comamonadaceae</taxon>
        <taxon>Variovorax</taxon>
    </lineage>
</organism>
<comment type="caution">
    <text evidence="1">The sequence shown here is derived from an EMBL/GenBank/DDBJ whole genome shotgun (WGS) entry which is preliminary data.</text>
</comment>
<gene>
    <name evidence="1" type="ORF">WKW80_12205</name>
</gene>
<proteinExistence type="predicted"/>
<reference evidence="1 2" key="1">
    <citation type="submission" date="2024-03" db="EMBL/GenBank/DDBJ databases">
        <title>Novel species of the genus Variovorax.</title>
        <authorList>
            <person name="Liu Q."/>
            <person name="Xin Y.-H."/>
        </authorList>
    </citation>
    <scope>NUCLEOTIDE SEQUENCE [LARGE SCALE GENOMIC DNA]</scope>
    <source>
        <strain evidence="1 2">KACC 18501</strain>
    </source>
</reference>
<accession>A0ABU8VZG4</accession>
<evidence type="ECO:0000313" key="2">
    <source>
        <dbReference type="Proteomes" id="UP001363010"/>
    </source>
</evidence>
<dbReference type="RefSeq" id="WP_340363813.1">
    <property type="nucleotide sequence ID" value="NZ_JBBKZV010000005.1"/>
</dbReference>
<sequence>MVDEFEALNRDAFASSNRTPPVSQLLSWIRQVDGMESWLELPHHLQLYGLNGTVASSHVHLADAMFGTGFEHDQILASGRQARQLGHTRRLKQRTCSFLLDGQCLNLA</sequence>
<protein>
    <submittedName>
        <fullName evidence="1">Uncharacterized protein</fullName>
    </submittedName>
</protein>